<accession>A0A511TDJ6</accession>
<dbReference type="AlphaFoldDB" id="A0A511TDJ6"/>
<keyword evidence="2" id="KW-0597">Phosphoprotein</keyword>
<reference evidence="5 6" key="1">
    <citation type="submission" date="2016-10" db="EMBL/GenBank/DDBJ databases">
        <authorList>
            <person name="Varghese N."/>
            <person name="Submissions S."/>
        </authorList>
    </citation>
    <scope>NUCLEOTIDE SEQUENCE [LARGE SCALE GENOMIC DNA]</scope>
    <source>
        <strain evidence="5 6">DSM 16525</strain>
    </source>
</reference>
<dbReference type="InterPro" id="IPR020806">
    <property type="entry name" value="PKS_PP-bd"/>
</dbReference>
<dbReference type="SUPFAM" id="SSF47336">
    <property type="entry name" value="ACP-like"/>
    <property type="match status" value="1"/>
</dbReference>
<reference evidence="4 7" key="2">
    <citation type="submission" date="2019-07" db="EMBL/GenBank/DDBJ databases">
        <title>Whole genome shotgun sequence of Myxococcus fulvus NBRC 100333.</title>
        <authorList>
            <person name="Hosoyama A."/>
            <person name="Uohara A."/>
            <person name="Ohji S."/>
            <person name="Ichikawa N."/>
        </authorList>
    </citation>
    <scope>NUCLEOTIDE SEQUENCE [LARGE SCALE GENOMIC DNA]</scope>
    <source>
        <strain evidence="4 7">NBRC 100333</strain>
    </source>
</reference>
<dbReference type="PROSITE" id="PS00012">
    <property type="entry name" value="PHOSPHOPANTETHEINE"/>
    <property type="match status" value="1"/>
</dbReference>
<dbReference type="PROSITE" id="PS50075">
    <property type="entry name" value="CARRIER"/>
    <property type="match status" value="1"/>
</dbReference>
<dbReference type="EMBL" id="BJXR01000059">
    <property type="protein sequence ID" value="GEN12237.1"/>
    <property type="molecule type" value="Genomic_DNA"/>
</dbReference>
<dbReference type="Pfam" id="PF00550">
    <property type="entry name" value="PP-binding"/>
    <property type="match status" value="1"/>
</dbReference>
<keyword evidence="6" id="KW-1185">Reference proteome</keyword>
<gene>
    <name evidence="4" type="ORF">MFU01_72740</name>
    <name evidence="5" type="ORF">SAMN05443572_107394</name>
</gene>
<evidence type="ECO:0000313" key="4">
    <source>
        <dbReference type="EMBL" id="GEN12237.1"/>
    </source>
</evidence>
<dbReference type="Proteomes" id="UP000321514">
    <property type="component" value="Unassembled WGS sequence"/>
</dbReference>
<dbReference type="RefSeq" id="WP_046713669.1">
    <property type="nucleotide sequence ID" value="NZ_BJXR01000059.1"/>
</dbReference>
<evidence type="ECO:0000313" key="5">
    <source>
        <dbReference type="EMBL" id="SEU27149.1"/>
    </source>
</evidence>
<dbReference type="OrthoDB" id="5147973at2"/>
<dbReference type="SMART" id="SM01294">
    <property type="entry name" value="PKS_PP_betabranch"/>
    <property type="match status" value="1"/>
</dbReference>
<evidence type="ECO:0000256" key="2">
    <source>
        <dbReference type="ARBA" id="ARBA00022553"/>
    </source>
</evidence>
<keyword evidence="1" id="KW-0596">Phosphopantetheine</keyword>
<evidence type="ECO:0000313" key="6">
    <source>
        <dbReference type="Proteomes" id="UP000183760"/>
    </source>
</evidence>
<evidence type="ECO:0000256" key="1">
    <source>
        <dbReference type="ARBA" id="ARBA00022450"/>
    </source>
</evidence>
<feature type="domain" description="Carrier" evidence="3">
    <location>
        <begin position="6"/>
        <end position="83"/>
    </location>
</feature>
<proteinExistence type="predicted"/>
<dbReference type="InterPro" id="IPR009081">
    <property type="entry name" value="PP-bd_ACP"/>
</dbReference>
<dbReference type="EMBL" id="FOIB01000007">
    <property type="protein sequence ID" value="SEU27149.1"/>
    <property type="molecule type" value="Genomic_DNA"/>
</dbReference>
<dbReference type="InterPro" id="IPR036736">
    <property type="entry name" value="ACP-like_sf"/>
</dbReference>
<name>A0A511TDJ6_MYXFU</name>
<dbReference type="GO" id="GO:0031177">
    <property type="term" value="F:phosphopantetheine binding"/>
    <property type="evidence" value="ECO:0007669"/>
    <property type="project" value="InterPro"/>
</dbReference>
<evidence type="ECO:0000259" key="3">
    <source>
        <dbReference type="PROSITE" id="PS50075"/>
    </source>
</evidence>
<dbReference type="Proteomes" id="UP000183760">
    <property type="component" value="Unassembled WGS sequence"/>
</dbReference>
<organism evidence="4 7">
    <name type="scientific">Myxococcus fulvus</name>
    <dbReference type="NCBI Taxonomy" id="33"/>
    <lineage>
        <taxon>Bacteria</taxon>
        <taxon>Pseudomonadati</taxon>
        <taxon>Myxococcota</taxon>
        <taxon>Myxococcia</taxon>
        <taxon>Myxococcales</taxon>
        <taxon>Cystobacterineae</taxon>
        <taxon>Myxococcaceae</taxon>
        <taxon>Myxococcus</taxon>
    </lineage>
</organism>
<sequence length="90" mass="9572">MEAKAHDAASIQSWCINYVARILDTAPGNINPNVEVERLGLDSSTAVALIMSLEEHLGIELMPELLFEYPTLASISKHLATKLPAAAGGA</sequence>
<comment type="caution">
    <text evidence="4">The sequence shown here is derived from an EMBL/GenBank/DDBJ whole genome shotgun (WGS) entry which is preliminary data.</text>
</comment>
<dbReference type="Gene3D" id="1.10.1200.10">
    <property type="entry name" value="ACP-like"/>
    <property type="match status" value="1"/>
</dbReference>
<dbReference type="SMART" id="SM00823">
    <property type="entry name" value="PKS_PP"/>
    <property type="match status" value="1"/>
</dbReference>
<dbReference type="STRING" id="1334629.MFUL124B02_21380"/>
<protein>
    <submittedName>
        <fullName evidence="5">Acyl carrier protein</fullName>
    </submittedName>
</protein>
<dbReference type="InterPro" id="IPR006162">
    <property type="entry name" value="Ppantetheine_attach_site"/>
</dbReference>
<evidence type="ECO:0000313" key="7">
    <source>
        <dbReference type="Proteomes" id="UP000321514"/>
    </source>
</evidence>